<dbReference type="InterPro" id="IPR036291">
    <property type="entry name" value="NAD(P)-bd_dom_sf"/>
</dbReference>
<evidence type="ECO:0000259" key="4">
    <source>
        <dbReference type="PROSITE" id="PS51202"/>
    </source>
</evidence>
<dbReference type="SUPFAM" id="SSF51735">
    <property type="entry name" value="NAD(P)-binding Rossmann-fold domains"/>
    <property type="match status" value="1"/>
</dbReference>
<sequence>MANGTCIIIGLGNIGLQLIKMLSRDFALVCIDGNQKTLDTALELRGDSLTVIQGDATSRLVLERAGVAEADTVLITTTTEAVNIEVARILHEHFQVPRVVSIGITQKGIEQLESLGVEVESIFTVSATGLRNRMEHKTKAVHGIGLGKGEILEVEVHPHSRLANKPLAALHPKSWHVGIVYREGNILIPGGDTILRPKDKVVILGDPKVLRTVTDLLTFRFTLFPLEYGDTLVALFTNGEEEFFLEEIAYLLSVFPLKNAMFLLPPDSDALAERLRNLEETRTLQGLHIEEIPAGPVIETLRVIQQSLGRRVAIIVLPKEATVRTSWGGLKNPRGKRFLRNLSDAFGCPVLLAGGSFPYARVAVPCIDRDSLQHALETTLEMSSAISYQIETLFVGLSRYIGSEDEASALDEMKKTVSDLSLVYKTSIRNSELQGNPIKELTEALVEHNLMVNDIGSWRTGTWLASLLQPDVAWETVRRTPLSTLLIPPMEIIA</sequence>
<keyword evidence="2" id="KW-0406">Ion transport</keyword>
<dbReference type="AlphaFoldDB" id="A0A0M4DBT7"/>
<keyword evidence="6" id="KW-1185">Reference proteome</keyword>
<dbReference type="InterPro" id="IPR003148">
    <property type="entry name" value="RCK_N"/>
</dbReference>
<accession>A0A0M4DBT7</accession>
<keyword evidence="1" id="KW-0813">Transport</keyword>
<protein>
    <submittedName>
        <fullName evidence="5">Trk K+ transport system, NAD-binding component</fullName>
    </submittedName>
</protein>
<dbReference type="GO" id="GO:0006813">
    <property type="term" value="P:potassium ion transport"/>
    <property type="evidence" value="ECO:0007669"/>
    <property type="project" value="InterPro"/>
</dbReference>
<dbReference type="STRING" id="1603606.DSOUD_3167"/>
<reference evidence="5 6" key="1">
    <citation type="submission" date="2015-07" db="EMBL/GenBank/DDBJ databases">
        <title>Isolation and Genomic Characterization of a Novel Halophilic Metal-Reducing Deltaproteobacterium from the Deep Subsurface.</title>
        <authorList>
            <person name="Badalamenti J.P."/>
            <person name="Summers Z.M."/>
            <person name="Gralnick J.A."/>
            <person name="Bond D.R."/>
        </authorList>
    </citation>
    <scope>NUCLEOTIDE SEQUENCE [LARGE SCALE GENOMIC DNA]</scope>
    <source>
        <strain evidence="5 6">WTL</strain>
    </source>
</reference>
<proteinExistence type="predicted"/>
<dbReference type="EMBL" id="CP010802">
    <property type="protein sequence ID" value="ALC17892.1"/>
    <property type="molecule type" value="Genomic_DNA"/>
</dbReference>
<evidence type="ECO:0000313" key="6">
    <source>
        <dbReference type="Proteomes" id="UP000057158"/>
    </source>
</evidence>
<dbReference type="PANTHER" id="PTHR43833:SF5">
    <property type="entry name" value="TRK SYSTEM POTASSIUM UPTAKE PROTEIN TRKA"/>
    <property type="match status" value="1"/>
</dbReference>
<dbReference type="KEGG" id="des:DSOUD_3167"/>
<dbReference type="PANTHER" id="PTHR43833">
    <property type="entry name" value="POTASSIUM CHANNEL PROTEIN 2-RELATED-RELATED"/>
    <property type="match status" value="1"/>
</dbReference>
<dbReference type="GO" id="GO:0008324">
    <property type="term" value="F:monoatomic cation transmembrane transporter activity"/>
    <property type="evidence" value="ECO:0007669"/>
    <property type="project" value="InterPro"/>
</dbReference>
<dbReference type="SUPFAM" id="SSF116726">
    <property type="entry name" value="TrkA C-terminal domain-like"/>
    <property type="match status" value="1"/>
</dbReference>
<feature type="domain" description="RCK N-terminal" evidence="3">
    <location>
        <begin position="3"/>
        <end position="126"/>
    </location>
</feature>
<dbReference type="Gene3D" id="3.30.70.1450">
    <property type="entry name" value="Regulator of K+ conductance, C-terminal domain"/>
    <property type="match status" value="1"/>
</dbReference>
<evidence type="ECO:0000259" key="3">
    <source>
        <dbReference type="PROSITE" id="PS51201"/>
    </source>
</evidence>
<gene>
    <name evidence="5" type="ORF">DSOUD_3167</name>
</gene>
<dbReference type="InterPro" id="IPR006037">
    <property type="entry name" value="RCK_C"/>
</dbReference>
<evidence type="ECO:0000256" key="1">
    <source>
        <dbReference type="ARBA" id="ARBA00022448"/>
    </source>
</evidence>
<dbReference type="PROSITE" id="PS51202">
    <property type="entry name" value="RCK_C"/>
    <property type="match status" value="1"/>
</dbReference>
<feature type="domain" description="RCK C-terminal" evidence="4">
    <location>
        <begin position="139"/>
        <end position="219"/>
    </location>
</feature>
<evidence type="ECO:0000256" key="2">
    <source>
        <dbReference type="ARBA" id="ARBA00023065"/>
    </source>
</evidence>
<dbReference type="PROSITE" id="PS51201">
    <property type="entry name" value="RCK_N"/>
    <property type="match status" value="1"/>
</dbReference>
<dbReference type="Pfam" id="PF02080">
    <property type="entry name" value="TrkA_C"/>
    <property type="match status" value="1"/>
</dbReference>
<dbReference type="InterPro" id="IPR036721">
    <property type="entry name" value="RCK_C_sf"/>
</dbReference>
<dbReference type="PATRIC" id="fig|1603606.3.peg.3413"/>
<dbReference type="Gene3D" id="3.40.50.720">
    <property type="entry name" value="NAD(P)-binding Rossmann-like Domain"/>
    <property type="match status" value="1"/>
</dbReference>
<organism evidence="5 6">
    <name type="scientific">Desulfuromonas soudanensis</name>
    <dbReference type="NCBI Taxonomy" id="1603606"/>
    <lineage>
        <taxon>Bacteria</taxon>
        <taxon>Pseudomonadati</taxon>
        <taxon>Thermodesulfobacteriota</taxon>
        <taxon>Desulfuromonadia</taxon>
        <taxon>Desulfuromonadales</taxon>
        <taxon>Desulfuromonadaceae</taxon>
        <taxon>Desulfuromonas</taxon>
    </lineage>
</organism>
<dbReference type="InterPro" id="IPR050721">
    <property type="entry name" value="Trk_Ktr_HKT_K-transport"/>
</dbReference>
<evidence type="ECO:0000313" key="5">
    <source>
        <dbReference type="EMBL" id="ALC17892.1"/>
    </source>
</evidence>
<name>A0A0M4DBT7_9BACT</name>
<dbReference type="RefSeq" id="WP_053551867.1">
    <property type="nucleotide sequence ID" value="NZ_CP010802.1"/>
</dbReference>
<dbReference type="Pfam" id="PF02254">
    <property type="entry name" value="TrkA_N"/>
    <property type="match status" value="1"/>
</dbReference>
<dbReference type="Proteomes" id="UP000057158">
    <property type="component" value="Chromosome"/>
</dbReference>